<gene>
    <name evidence="2" type="ORF">SAMN05661109_02519</name>
</gene>
<name>A0A1H9W344_9CORY</name>
<dbReference type="EMBL" id="FOGQ01000016">
    <property type="protein sequence ID" value="SES28278.1"/>
    <property type="molecule type" value="Genomic_DNA"/>
</dbReference>
<evidence type="ECO:0008006" key="4">
    <source>
        <dbReference type="Google" id="ProtNLM"/>
    </source>
</evidence>
<accession>A0A1H9W344</accession>
<protein>
    <recommendedName>
        <fullName evidence="4">DUF3558 domain-containing protein</fullName>
    </recommendedName>
</protein>
<proteinExistence type="predicted"/>
<keyword evidence="1" id="KW-0732">Signal</keyword>
<dbReference type="RefSeq" id="WP_095114649.1">
    <property type="nucleotide sequence ID" value="NZ_CP047199.1"/>
</dbReference>
<organism evidence="2 3">
    <name type="scientific">Corynebacterium cystitidis DSM 20524</name>
    <dbReference type="NCBI Taxonomy" id="1121357"/>
    <lineage>
        <taxon>Bacteria</taxon>
        <taxon>Bacillati</taxon>
        <taxon>Actinomycetota</taxon>
        <taxon>Actinomycetes</taxon>
        <taxon>Mycobacteriales</taxon>
        <taxon>Corynebacteriaceae</taxon>
        <taxon>Corynebacterium</taxon>
    </lineage>
</organism>
<feature type="signal peptide" evidence="1">
    <location>
        <begin position="1"/>
        <end position="27"/>
    </location>
</feature>
<reference evidence="3" key="1">
    <citation type="submission" date="2016-10" db="EMBL/GenBank/DDBJ databases">
        <authorList>
            <person name="Varghese N."/>
            <person name="Submissions S."/>
        </authorList>
    </citation>
    <scope>NUCLEOTIDE SEQUENCE [LARGE SCALE GENOMIC DNA]</scope>
    <source>
        <strain evidence="3">DSM 20524</strain>
    </source>
</reference>
<dbReference type="STRING" id="1121357.SAMN05661109_02519"/>
<evidence type="ECO:0000256" key="1">
    <source>
        <dbReference type="SAM" id="SignalP"/>
    </source>
</evidence>
<dbReference type="PROSITE" id="PS51257">
    <property type="entry name" value="PROKAR_LIPOPROTEIN"/>
    <property type="match status" value="1"/>
</dbReference>
<sequence>MRARKKSRAACVLVGTGLTLVGCSSEAASERPVAVGASWVAHPEHVGSDYLPPGEDCESFPVVVPDSGWSEAGVSFVSTAGWCVPGWPSSQPYAALVAGAVWVPAVEAGAISPAEAALLASAPVLPRALRYGQDPYGTACGDVVFAIHHETGDVALDGTLHAAYARDLEEILARAVPHSPAESLCLSGGGGDA</sequence>
<evidence type="ECO:0000313" key="3">
    <source>
        <dbReference type="Proteomes" id="UP000198929"/>
    </source>
</evidence>
<evidence type="ECO:0000313" key="2">
    <source>
        <dbReference type="EMBL" id="SES28278.1"/>
    </source>
</evidence>
<feature type="chain" id="PRO_5011486395" description="DUF3558 domain-containing protein" evidence="1">
    <location>
        <begin position="28"/>
        <end position="193"/>
    </location>
</feature>
<dbReference type="Proteomes" id="UP000198929">
    <property type="component" value="Unassembled WGS sequence"/>
</dbReference>
<dbReference type="AlphaFoldDB" id="A0A1H9W344"/>
<keyword evidence="3" id="KW-1185">Reference proteome</keyword>